<evidence type="ECO:0000256" key="7">
    <source>
        <dbReference type="ARBA" id="ARBA00022801"/>
    </source>
</evidence>
<evidence type="ECO:0000259" key="10">
    <source>
        <dbReference type="PROSITE" id="PS50137"/>
    </source>
</evidence>
<organism evidence="12 13">
    <name type="scientific">Fulvivirga sediminis</name>
    <dbReference type="NCBI Taxonomy" id="2803949"/>
    <lineage>
        <taxon>Bacteria</taxon>
        <taxon>Pseudomonadati</taxon>
        <taxon>Bacteroidota</taxon>
        <taxon>Cytophagia</taxon>
        <taxon>Cytophagales</taxon>
        <taxon>Fulvivirgaceae</taxon>
        <taxon>Fulvivirga</taxon>
    </lineage>
</organism>
<dbReference type="InterPro" id="IPR014720">
    <property type="entry name" value="dsRBD_dom"/>
</dbReference>
<comment type="function">
    <text evidence="9">Digests double-stranded RNA. Involved in the processing of primary rRNA transcript to yield the immediate precursors to the large and small rRNAs (23S and 16S). Processes some mRNAs, and tRNAs when they are encoded in the rRNA operon. Processes pre-crRNA and tracrRNA of type II CRISPR loci if present in the organism.</text>
</comment>
<comment type="subunit">
    <text evidence="9">Homodimer.</text>
</comment>
<dbReference type="Pfam" id="PF14622">
    <property type="entry name" value="Ribonucleas_3_3"/>
    <property type="match status" value="1"/>
</dbReference>
<feature type="binding site" evidence="9">
    <location>
        <position position="136"/>
    </location>
    <ligand>
        <name>Mg(2+)</name>
        <dbReference type="ChEBI" id="CHEBI:18420"/>
    </ligand>
</feature>
<gene>
    <name evidence="9 12" type="primary">rnc</name>
    <name evidence="12" type="ORF">JL102_17565</name>
</gene>
<dbReference type="CDD" id="cd10845">
    <property type="entry name" value="DSRM_RNAse_III_family"/>
    <property type="match status" value="1"/>
</dbReference>
<evidence type="ECO:0000256" key="8">
    <source>
        <dbReference type="ARBA" id="ARBA00022884"/>
    </source>
</evidence>
<sequence length="247" mass="28375">MHRGVSRLVNIFRKRTKKDKRLITAIKTIVGSKPFNLQLYQLAVKHSSMARVNSRGLKESNERLEYLGDAVLGAIVADYLFKTFPFKEEGFLTEIRSRIVNRESLNTLGRKIGLNQLVEYDQNKKNALSHKSLYGDTLEALVGAVYLDKGYRFCTKFVLEKLIIPYFDINEIIRSNPNWKSKIIEWSQKENKDLKFEIVGVKAEKQHREFTAQVYIDDEPMATGVGASKKKAEQNAAQKTCEILKLE</sequence>
<dbReference type="PANTHER" id="PTHR11207:SF0">
    <property type="entry name" value="RIBONUCLEASE 3"/>
    <property type="match status" value="1"/>
</dbReference>
<feature type="active site" evidence="9">
    <location>
        <position position="139"/>
    </location>
</feature>
<keyword evidence="7 9" id="KW-0378">Hydrolase</keyword>
<dbReference type="GO" id="GO:0008033">
    <property type="term" value="P:tRNA processing"/>
    <property type="evidence" value="ECO:0007669"/>
    <property type="project" value="UniProtKB-KW"/>
</dbReference>
<keyword evidence="9" id="KW-0479">Metal-binding</keyword>
<feature type="binding site" evidence="9">
    <location>
        <position position="65"/>
    </location>
    <ligand>
        <name>Mg(2+)</name>
        <dbReference type="ChEBI" id="CHEBI:18420"/>
    </ligand>
</feature>
<evidence type="ECO:0000256" key="2">
    <source>
        <dbReference type="ARBA" id="ARBA00010183"/>
    </source>
</evidence>
<dbReference type="GO" id="GO:0006397">
    <property type="term" value="P:mRNA processing"/>
    <property type="evidence" value="ECO:0007669"/>
    <property type="project" value="UniProtKB-UniRule"/>
</dbReference>
<dbReference type="Gene3D" id="1.10.1520.10">
    <property type="entry name" value="Ribonuclease III domain"/>
    <property type="match status" value="1"/>
</dbReference>
<evidence type="ECO:0000256" key="5">
    <source>
        <dbReference type="ARBA" id="ARBA00022722"/>
    </source>
</evidence>
<keyword evidence="13" id="KW-1185">Reference proteome</keyword>
<dbReference type="SUPFAM" id="SSF69065">
    <property type="entry name" value="RNase III domain-like"/>
    <property type="match status" value="1"/>
</dbReference>
<dbReference type="SUPFAM" id="SSF54768">
    <property type="entry name" value="dsRNA-binding domain-like"/>
    <property type="match status" value="1"/>
</dbReference>
<dbReference type="GO" id="GO:0004525">
    <property type="term" value="F:ribonuclease III activity"/>
    <property type="evidence" value="ECO:0007669"/>
    <property type="project" value="UniProtKB-UniRule"/>
</dbReference>
<dbReference type="GO" id="GO:0010468">
    <property type="term" value="P:regulation of gene expression"/>
    <property type="evidence" value="ECO:0007669"/>
    <property type="project" value="TreeGrafter"/>
</dbReference>
<evidence type="ECO:0000256" key="6">
    <source>
        <dbReference type="ARBA" id="ARBA00022759"/>
    </source>
</evidence>
<keyword evidence="5 9" id="KW-0540">Nuclease</keyword>
<keyword evidence="9" id="KW-0819">tRNA processing</keyword>
<keyword evidence="4 9" id="KW-0507">mRNA processing</keyword>
<feature type="domain" description="DRBM" evidence="10">
    <location>
        <begin position="178"/>
        <end position="246"/>
    </location>
</feature>
<keyword evidence="9" id="KW-0699">rRNA-binding</keyword>
<dbReference type="HAMAP" id="MF_00104">
    <property type="entry name" value="RNase_III"/>
    <property type="match status" value="1"/>
</dbReference>
<evidence type="ECO:0000256" key="1">
    <source>
        <dbReference type="ARBA" id="ARBA00000109"/>
    </source>
</evidence>
<dbReference type="EC" id="3.1.26.3" evidence="9"/>
<comment type="cofactor">
    <cofactor evidence="9">
        <name>Mg(2+)</name>
        <dbReference type="ChEBI" id="CHEBI:18420"/>
    </cofactor>
</comment>
<dbReference type="CDD" id="cd00593">
    <property type="entry name" value="RIBOc"/>
    <property type="match status" value="1"/>
</dbReference>
<keyword evidence="9" id="KW-0963">Cytoplasm</keyword>
<dbReference type="AlphaFoldDB" id="A0A937FCM0"/>
<keyword evidence="6 9" id="KW-0255">Endonuclease</keyword>
<protein>
    <recommendedName>
        <fullName evidence="9">Ribonuclease 3</fullName>
        <ecNumber evidence="9">3.1.26.3</ecNumber>
    </recommendedName>
    <alternativeName>
        <fullName evidence="9">Ribonuclease III</fullName>
        <shortName evidence="9">RNase III</shortName>
    </alternativeName>
</protein>
<dbReference type="FunFam" id="1.10.1520.10:FF:000001">
    <property type="entry name" value="Ribonuclease 3"/>
    <property type="match status" value="1"/>
</dbReference>
<dbReference type="InterPro" id="IPR011907">
    <property type="entry name" value="RNase_III"/>
</dbReference>
<dbReference type="Proteomes" id="UP000659388">
    <property type="component" value="Unassembled WGS sequence"/>
</dbReference>
<reference evidence="12" key="1">
    <citation type="submission" date="2021-01" db="EMBL/GenBank/DDBJ databases">
        <title>Fulvivirga kasyanovii gen. nov., sp nov., a novel member of the phylum Bacteroidetes isolated from seawater in a mussel farm.</title>
        <authorList>
            <person name="Zhao L.-H."/>
            <person name="Wang Z.-J."/>
        </authorList>
    </citation>
    <scope>NUCLEOTIDE SEQUENCE</scope>
    <source>
        <strain evidence="12">2943</strain>
    </source>
</reference>
<comment type="caution">
    <text evidence="12">The sequence shown here is derived from an EMBL/GenBank/DDBJ whole genome shotgun (WGS) entry which is preliminary data.</text>
</comment>
<dbReference type="GO" id="GO:0005737">
    <property type="term" value="C:cytoplasm"/>
    <property type="evidence" value="ECO:0007669"/>
    <property type="project" value="UniProtKB-SubCell"/>
</dbReference>
<dbReference type="InterPro" id="IPR036389">
    <property type="entry name" value="RNase_III_sf"/>
</dbReference>
<evidence type="ECO:0000256" key="4">
    <source>
        <dbReference type="ARBA" id="ARBA00022664"/>
    </source>
</evidence>
<evidence type="ECO:0000259" key="11">
    <source>
        <dbReference type="PROSITE" id="PS50142"/>
    </source>
</evidence>
<dbReference type="GO" id="GO:0019843">
    <property type="term" value="F:rRNA binding"/>
    <property type="evidence" value="ECO:0007669"/>
    <property type="project" value="UniProtKB-KW"/>
</dbReference>
<dbReference type="Pfam" id="PF00035">
    <property type="entry name" value="dsrm"/>
    <property type="match status" value="1"/>
</dbReference>
<dbReference type="SMART" id="SM00535">
    <property type="entry name" value="RIBOc"/>
    <property type="match status" value="1"/>
</dbReference>
<proteinExistence type="inferred from homology"/>
<keyword evidence="8 9" id="KW-0694">RNA-binding</keyword>
<comment type="catalytic activity">
    <reaction evidence="1 9">
        <text>Endonucleolytic cleavage to 5'-phosphomonoester.</text>
        <dbReference type="EC" id="3.1.26.3"/>
    </reaction>
</comment>
<dbReference type="GO" id="GO:0046872">
    <property type="term" value="F:metal ion binding"/>
    <property type="evidence" value="ECO:0007669"/>
    <property type="project" value="UniProtKB-KW"/>
</dbReference>
<dbReference type="SMART" id="SM00358">
    <property type="entry name" value="DSRM"/>
    <property type="match status" value="1"/>
</dbReference>
<evidence type="ECO:0000256" key="9">
    <source>
        <dbReference type="HAMAP-Rule" id="MF_00104"/>
    </source>
</evidence>
<keyword evidence="9" id="KW-0460">Magnesium</keyword>
<evidence type="ECO:0000313" key="12">
    <source>
        <dbReference type="EMBL" id="MBL3657963.1"/>
    </source>
</evidence>
<comment type="subcellular location">
    <subcellularLocation>
        <location evidence="9">Cytoplasm</location>
    </subcellularLocation>
</comment>
<evidence type="ECO:0000256" key="3">
    <source>
        <dbReference type="ARBA" id="ARBA00022552"/>
    </source>
</evidence>
<comment type="similarity">
    <text evidence="2">Belongs to the ribonuclease III family.</text>
</comment>
<feature type="active site" evidence="9">
    <location>
        <position position="69"/>
    </location>
</feature>
<feature type="domain" description="RNase III" evidence="11">
    <location>
        <begin position="23"/>
        <end position="150"/>
    </location>
</feature>
<dbReference type="Gene3D" id="3.30.160.20">
    <property type="match status" value="1"/>
</dbReference>
<dbReference type="PROSITE" id="PS50142">
    <property type="entry name" value="RNASE_3_2"/>
    <property type="match status" value="1"/>
</dbReference>
<dbReference type="PROSITE" id="PS00517">
    <property type="entry name" value="RNASE_3_1"/>
    <property type="match status" value="1"/>
</dbReference>
<keyword evidence="3 9" id="KW-0698">rRNA processing</keyword>
<evidence type="ECO:0000313" key="13">
    <source>
        <dbReference type="Proteomes" id="UP000659388"/>
    </source>
</evidence>
<dbReference type="NCBIfam" id="TIGR02191">
    <property type="entry name" value="RNaseIII"/>
    <property type="match status" value="1"/>
</dbReference>
<accession>A0A937FCM0</accession>
<dbReference type="GO" id="GO:0003725">
    <property type="term" value="F:double-stranded RNA binding"/>
    <property type="evidence" value="ECO:0007669"/>
    <property type="project" value="TreeGrafter"/>
</dbReference>
<dbReference type="InterPro" id="IPR000999">
    <property type="entry name" value="RNase_III_dom"/>
</dbReference>
<feature type="binding site" evidence="9">
    <location>
        <position position="139"/>
    </location>
    <ligand>
        <name>Mg(2+)</name>
        <dbReference type="ChEBI" id="CHEBI:18420"/>
    </ligand>
</feature>
<dbReference type="GO" id="GO:0006364">
    <property type="term" value="P:rRNA processing"/>
    <property type="evidence" value="ECO:0007669"/>
    <property type="project" value="UniProtKB-UniRule"/>
</dbReference>
<dbReference type="PANTHER" id="PTHR11207">
    <property type="entry name" value="RIBONUCLEASE III"/>
    <property type="match status" value="1"/>
</dbReference>
<dbReference type="EMBL" id="JAESIY010000010">
    <property type="protein sequence ID" value="MBL3657963.1"/>
    <property type="molecule type" value="Genomic_DNA"/>
</dbReference>
<dbReference type="PROSITE" id="PS50137">
    <property type="entry name" value="DS_RBD"/>
    <property type="match status" value="1"/>
</dbReference>
<name>A0A937FCM0_9BACT</name>